<dbReference type="Pfam" id="PF12833">
    <property type="entry name" value="HTH_18"/>
    <property type="match status" value="1"/>
</dbReference>
<evidence type="ECO:0000259" key="3">
    <source>
        <dbReference type="PROSITE" id="PS01124"/>
    </source>
</evidence>
<evidence type="ECO:0000313" key="5">
    <source>
        <dbReference type="Proteomes" id="UP001597526"/>
    </source>
</evidence>
<accession>A0ABW5MZT9</accession>
<dbReference type="InterPro" id="IPR018060">
    <property type="entry name" value="HTH_AraC"/>
</dbReference>
<dbReference type="SMART" id="SM00342">
    <property type="entry name" value="HTH_ARAC"/>
    <property type="match status" value="1"/>
</dbReference>
<name>A0ABW5MZT9_9FLAO</name>
<evidence type="ECO:0000313" key="4">
    <source>
        <dbReference type="EMBL" id="MFD2588388.1"/>
    </source>
</evidence>
<dbReference type="Gene3D" id="1.10.10.60">
    <property type="entry name" value="Homeodomain-like"/>
    <property type="match status" value="2"/>
</dbReference>
<dbReference type="InterPro" id="IPR009057">
    <property type="entry name" value="Homeodomain-like_sf"/>
</dbReference>
<proteinExistence type="predicted"/>
<comment type="caution">
    <text evidence="4">The sequence shown here is derived from an EMBL/GenBank/DDBJ whole genome shotgun (WGS) entry which is preliminary data.</text>
</comment>
<sequence length="286" mass="32467">MTRDVININDFIILVEEANSDKVIIDSCQFDEEVIAVAFYGSGNVHLSMDYKEKKVPYKNTKGLAISFYADTNVDCVHTVSPDKPLQCILIATSPKNLKNLPNGEGELFTDFLKELVNPSDSYVEGPRFFMTPEMEHIVDTIFSNRYEGKAKMMFFRSQITALLSHFFWQLSTLSTSAIKTTEREKLYKAKEILSSNLDAPPSLTELSRQIGLNTFKLKKDFKALFGVPVFKYLQNERMTMAHDLIRSKSATVQEAAWHVGYDSLSSFSNAFTKKFGFRPSEIKVS</sequence>
<keyword evidence="5" id="KW-1185">Reference proteome</keyword>
<keyword evidence="1" id="KW-0805">Transcription regulation</keyword>
<dbReference type="RefSeq" id="WP_377767916.1">
    <property type="nucleotide sequence ID" value="NZ_JBHULB010000078.1"/>
</dbReference>
<dbReference type="Proteomes" id="UP001597526">
    <property type="component" value="Unassembled WGS sequence"/>
</dbReference>
<dbReference type="PROSITE" id="PS01124">
    <property type="entry name" value="HTH_ARAC_FAMILY_2"/>
    <property type="match status" value="1"/>
</dbReference>
<gene>
    <name evidence="4" type="ORF">ACFSQJ_15740</name>
</gene>
<feature type="domain" description="HTH araC/xylS-type" evidence="3">
    <location>
        <begin position="188"/>
        <end position="286"/>
    </location>
</feature>
<dbReference type="PANTHER" id="PTHR47893:SF1">
    <property type="entry name" value="REGULATORY PROTEIN PCHR"/>
    <property type="match status" value="1"/>
</dbReference>
<evidence type="ECO:0000256" key="1">
    <source>
        <dbReference type="ARBA" id="ARBA00023015"/>
    </source>
</evidence>
<protein>
    <submittedName>
        <fullName evidence="4">Helix-turn-helix domain-containing protein</fullName>
    </submittedName>
</protein>
<organism evidence="4 5">
    <name type="scientific">Croceitalea marina</name>
    <dbReference type="NCBI Taxonomy" id="1775166"/>
    <lineage>
        <taxon>Bacteria</taxon>
        <taxon>Pseudomonadati</taxon>
        <taxon>Bacteroidota</taxon>
        <taxon>Flavobacteriia</taxon>
        <taxon>Flavobacteriales</taxon>
        <taxon>Flavobacteriaceae</taxon>
        <taxon>Croceitalea</taxon>
    </lineage>
</organism>
<dbReference type="EMBL" id="JBHULB010000078">
    <property type="protein sequence ID" value="MFD2588388.1"/>
    <property type="molecule type" value="Genomic_DNA"/>
</dbReference>
<evidence type="ECO:0000256" key="2">
    <source>
        <dbReference type="ARBA" id="ARBA00023163"/>
    </source>
</evidence>
<dbReference type="InterPro" id="IPR053142">
    <property type="entry name" value="PchR_regulatory_protein"/>
</dbReference>
<dbReference type="SUPFAM" id="SSF46689">
    <property type="entry name" value="Homeodomain-like"/>
    <property type="match status" value="2"/>
</dbReference>
<keyword evidence="2" id="KW-0804">Transcription</keyword>
<reference evidence="5" key="1">
    <citation type="journal article" date="2019" name="Int. J. Syst. Evol. Microbiol.">
        <title>The Global Catalogue of Microorganisms (GCM) 10K type strain sequencing project: providing services to taxonomists for standard genome sequencing and annotation.</title>
        <authorList>
            <consortium name="The Broad Institute Genomics Platform"/>
            <consortium name="The Broad Institute Genome Sequencing Center for Infectious Disease"/>
            <person name="Wu L."/>
            <person name="Ma J."/>
        </authorList>
    </citation>
    <scope>NUCLEOTIDE SEQUENCE [LARGE SCALE GENOMIC DNA]</scope>
    <source>
        <strain evidence="5">KCTC 52368</strain>
    </source>
</reference>
<dbReference type="PANTHER" id="PTHR47893">
    <property type="entry name" value="REGULATORY PROTEIN PCHR"/>
    <property type="match status" value="1"/>
</dbReference>